<name>A0A2D0N629_FLAN2</name>
<evidence type="ECO:0000256" key="1">
    <source>
        <dbReference type="ARBA" id="ARBA00005010"/>
    </source>
</evidence>
<feature type="domain" description="Siroheme synthase central" evidence="7">
    <location>
        <begin position="134"/>
        <end position="157"/>
    </location>
</feature>
<dbReference type="Gene3D" id="3.30.160.110">
    <property type="entry name" value="Siroheme synthase, domain 2"/>
    <property type="match status" value="1"/>
</dbReference>
<gene>
    <name evidence="8" type="ORF">CRP01_24120</name>
</gene>
<keyword evidence="5" id="KW-0627">Porphyrin biosynthesis</keyword>
<dbReference type="UniPathway" id="UPA00262">
    <property type="reaction ID" value="UER00222"/>
</dbReference>
<dbReference type="PANTHER" id="PTHR35330">
    <property type="entry name" value="SIROHEME BIOSYNTHESIS PROTEIN MET8"/>
    <property type="match status" value="1"/>
</dbReference>
<sequence>MTDFNDNNTGNTLFPVFLKLHQLHLLIVGGGNVGLEKLEAVLKSSPVARVTLVAGEIRRPEILEIAKNHPNLEVIIRPFQMDDLDGKDVVILATDSRPLHATIKTETRKRHLLTNVADTPDLCDFYLCSVVKKGDMKIGVSTNGKSPTLAKRMREYLTESLPDSDSMQTLLDNLKEVRDKLGGDFDYKVQKLNEITSSWLEERKD</sequence>
<dbReference type="InterPro" id="IPR028161">
    <property type="entry name" value="Met8-like"/>
</dbReference>
<dbReference type="InterPro" id="IPR036291">
    <property type="entry name" value="NAD(P)-bd_dom_sf"/>
</dbReference>
<keyword evidence="3" id="KW-0560">Oxidoreductase</keyword>
<dbReference type="SUPFAM" id="SSF75615">
    <property type="entry name" value="Siroheme synthase middle domains-like"/>
    <property type="match status" value="1"/>
</dbReference>
<dbReference type="GO" id="GO:0043115">
    <property type="term" value="F:precorrin-2 dehydrogenase activity"/>
    <property type="evidence" value="ECO:0007669"/>
    <property type="project" value="UniProtKB-EC"/>
</dbReference>
<evidence type="ECO:0000259" key="7">
    <source>
        <dbReference type="Pfam" id="PF14824"/>
    </source>
</evidence>
<dbReference type="SUPFAM" id="SSF51735">
    <property type="entry name" value="NAD(P)-binding Rossmann-fold domains"/>
    <property type="match status" value="1"/>
</dbReference>
<comment type="caution">
    <text evidence="8">The sequence shown here is derived from an EMBL/GenBank/DDBJ whole genome shotgun (WGS) entry which is preliminary data.</text>
</comment>
<dbReference type="NCBIfam" id="TIGR01470">
    <property type="entry name" value="cysG_Nterm"/>
    <property type="match status" value="1"/>
</dbReference>
<dbReference type="GO" id="GO:0004325">
    <property type="term" value="F:ferrochelatase activity"/>
    <property type="evidence" value="ECO:0007669"/>
    <property type="project" value="InterPro"/>
</dbReference>
<evidence type="ECO:0000256" key="5">
    <source>
        <dbReference type="ARBA" id="ARBA00023244"/>
    </source>
</evidence>
<dbReference type="Proteomes" id="UP000223913">
    <property type="component" value="Unassembled WGS sequence"/>
</dbReference>
<dbReference type="EC" id="1.3.1.76" evidence="2"/>
<comment type="catalytic activity">
    <reaction evidence="6">
        <text>precorrin-2 + NAD(+) = sirohydrochlorin + NADH + 2 H(+)</text>
        <dbReference type="Rhea" id="RHEA:15613"/>
        <dbReference type="ChEBI" id="CHEBI:15378"/>
        <dbReference type="ChEBI" id="CHEBI:57540"/>
        <dbReference type="ChEBI" id="CHEBI:57945"/>
        <dbReference type="ChEBI" id="CHEBI:58351"/>
        <dbReference type="ChEBI" id="CHEBI:58827"/>
        <dbReference type="EC" id="1.3.1.76"/>
    </reaction>
</comment>
<dbReference type="Pfam" id="PF13241">
    <property type="entry name" value="NAD_binding_7"/>
    <property type="match status" value="1"/>
</dbReference>
<evidence type="ECO:0000256" key="4">
    <source>
        <dbReference type="ARBA" id="ARBA00023027"/>
    </source>
</evidence>
<accession>A0A2D0N629</accession>
<proteinExistence type="predicted"/>
<dbReference type="AlphaFoldDB" id="A0A2D0N629"/>
<dbReference type="InterPro" id="IPR028281">
    <property type="entry name" value="Sirohaem_synthase_central"/>
</dbReference>
<protein>
    <recommendedName>
        <fullName evidence="2">precorrin-2 dehydrogenase</fullName>
        <ecNumber evidence="2">1.3.1.76</ecNumber>
    </recommendedName>
</protein>
<dbReference type="Gene3D" id="3.40.50.720">
    <property type="entry name" value="NAD(P)-binding Rossmann-like Domain"/>
    <property type="match status" value="1"/>
</dbReference>
<evidence type="ECO:0000313" key="8">
    <source>
        <dbReference type="EMBL" id="PHN03961.1"/>
    </source>
</evidence>
<dbReference type="GO" id="GO:0019354">
    <property type="term" value="P:siroheme biosynthetic process"/>
    <property type="evidence" value="ECO:0007669"/>
    <property type="project" value="UniProtKB-UniPathway"/>
</dbReference>
<evidence type="ECO:0000256" key="2">
    <source>
        <dbReference type="ARBA" id="ARBA00012400"/>
    </source>
</evidence>
<dbReference type="PANTHER" id="PTHR35330:SF1">
    <property type="entry name" value="SIROHEME BIOSYNTHESIS PROTEIN MET8"/>
    <property type="match status" value="1"/>
</dbReference>
<evidence type="ECO:0000256" key="6">
    <source>
        <dbReference type="ARBA" id="ARBA00047561"/>
    </source>
</evidence>
<evidence type="ECO:0000313" key="9">
    <source>
        <dbReference type="Proteomes" id="UP000223913"/>
    </source>
</evidence>
<keyword evidence="4" id="KW-0520">NAD</keyword>
<dbReference type="Pfam" id="PF14824">
    <property type="entry name" value="Sirohm_synth_M"/>
    <property type="match status" value="1"/>
</dbReference>
<dbReference type="RefSeq" id="WP_099152674.1">
    <property type="nucleotide sequence ID" value="NZ_PDUD01000028.1"/>
</dbReference>
<comment type="pathway">
    <text evidence="1">Porphyrin-containing compound metabolism; siroheme biosynthesis; sirohydrochlorin from precorrin-2: step 1/1.</text>
</comment>
<dbReference type="EMBL" id="PDUD01000028">
    <property type="protein sequence ID" value="PHN03961.1"/>
    <property type="molecule type" value="Genomic_DNA"/>
</dbReference>
<organism evidence="8 9">
    <name type="scientific">Flavilitoribacter nigricans (strain ATCC 23147 / DSM 23189 / NBRC 102662 / NCIMB 1420 / SS-2)</name>
    <name type="common">Lewinella nigricans</name>
    <dbReference type="NCBI Taxonomy" id="1122177"/>
    <lineage>
        <taxon>Bacteria</taxon>
        <taxon>Pseudomonadati</taxon>
        <taxon>Bacteroidota</taxon>
        <taxon>Saprospiria</taxon>
        <taxon>Saprospirales</taxon>
        <taxon>Lewinellaceae</taxon>
        <taxon>Flavilitoribacter</taxon>
    </lineage>
</organism>
<evidence type="ECO:0000256" key="3">
    <source>
        <dbReference type="ARBA" id="ARBA00023002"/>
    </source>
</evidence>
<reference evidence="8 9" key="1">
    <citation type="submission" date="2017-10" db="EMBL/GenBank/DDBJ databases">
        <title>The draft genome sequence of Lewinella nigricans NBRC 102662.</title>
        <authorList>
            <person name="Wang K."/>
        </authorList>
    </citation>
    <scope>NUCLEOTIDE SEQUENCE [LARGE SCALE GENOMIC DNA]</scope>
    <source>
        <strain evidence="8 9">NBRC 102662</strain>
    </source>
</reference>
<keyword evidence="9" id="KW-1185">Reference proteome</keyword>
<dbReference type="OrthoDB" id="45564at2"/>
<dbReference type="InterPro" id="IPR006367">
    <property type="entry name" value="Sirohaem_synthase_N"/>
</dbReference>